<dbReference type="SUPFAM" id="SSF53822">
    <property type="entry name" value="Periplasmic binding protein-like I"/>
    <property type="match status" value="1"/>
</dbReference>
<dbReference type="InterPro" id="IPR001761">
    <property type="entry name" value="Peripla_BP/Lac1_sug-bd_dom"/>
</dbReference>
<dbReference type="Gene3D" id="3.40.50.2300">
    <property type="match status" value="2"/>
</dbReference>
<dbReference type="EMBL" id="JRUQ01000041">
    <property type="protein sequence ID" value="KGT92299.1"/>
    <property type="molecule type" value="Genomic_DNA"/>
</dbReference>
<keyword evidence="3" id="KW-0804">Transcription</keyword>
<evidence type="ECO:0000313" key="5">
    <source>
        <dbReference type="EMBL" id="KGT92299.1"/>
    </source>
</evidence>
<evidence type="ECO:0000313" key="6">
    <source>
        <dbReference type="Proteomes" id="UP000030351"/>
    </source>
</evidence>
<dbReference type="InterPro" id="IPR000843">
    <property type="entry name" value="HTH_LacI"/>
</dbReference>
<organism evidence="5 6">
    <name type="scientific">Erwinia typographi</name>
    <dbReference type="NCBI Taxonomy" id="371042"/>
    <lineage>
        <taxon>Bacteria</taxon>
        <taxon>Pseudomonadati</taxon>
        <taxon>Pseudomonadota</taxon>
        <taxon>Gammaproteobacteria</taxon>
        <taxon>Enterobacterales</taxon>
        <taxon>Erwiniaceae</taxon>
        <taxon>Erwinia</taxon>
    </lineage>
</organism>
<name>A0A0A3Z3H0_9GAMM</name>
<evidence type="ECO:0000256" key="1">
    <source>
        <dbReference type="ARBA" id="ARBA00023015"/>
    </source>
</evidence>
<dbReference type="PANTHER" id="PTHR30146:SF154">
    <property type="entry name" value="TRANSCRIPTION REGULATOR, MEMBER OF GALR FAMILY"/>
    <property type="match status" value="1"/>
</dbReference>
<dbReference type="GO" id="GO:0000976">
    <property type="term" value="F:transcription cis-regulatory region binding"/>
    <property type="evidence" value="ECO:0007669"/>
    <property type="project" value="TreeGrafter"/>
</dbReference>
<dbReference type="AlphaFoldDB" id="A0A0A3Z3H0"/>
<dbReference type="STRING" id="371042.NG99_14970"/>
<feature type="domain" description="HTH lacI-type" evidence="4">
    <location>
        <begin position="1"/>
        <end position="29"/>
    </location>
</feature>
<dbReference type="Gene3D" id="1.10.260.40">
    <property type="entry name" value="lambda repressor-like DNA-binding domains"/>
    <property type="match status" value="1"/>
</dbReference>
<comment type="caution">
    <text evidence="5">The sequence shown here is derived from an EMBL/GenBank/DDBJ whole genome shotgun (WGS) entry which is preliminary data.</text>
</comment>
<dbReference type="SMART" id="SM00354">
    <property type="entry name" value="HTH_LACI"/>
    <property type="match status" value="1"/>
</dbReference>
<dbReference type="InterPro" id="IPR028082">
    <property type="entry name" value="Peripla_BP_I"/>
</dbReference>
<dbReference type="GO" id="GO:0003700">
    <property type="term" value="F:DNA-binding transcription factor activity"/>
    <property type="evidence" value="ECO:0007669"/>
    <property type="project" value="TreeGrafter"/>
</dbReference>
<dbReference type="PROSITE" id="PS50932">
    <property type="entry name" value="HTH_LACI_2"/>
    <property type="match status" value="1"/>
</dbReference>
<proteinExistence type="predicted"/>
<accession>A0A0A3Z3H0</accession>
<dbReference type="eggNOG" id="COG1609">
    <property type="taxonomic scope" value="Bacteria"/>
</dbReference>
<dbReference type="InterPro" id="IPR010982">
    <property type="entry name" value="Lambda_DNA-bd_dom_sf"/>
</dbReference>
<keyword evidence="1" id="KW-0805">Transcription regulation</keyword>
<dbReference type="Pfam" id="PF00532">
    <property type="entry name" value="Peripla_BP_1"/>
    <property type="match status" value="1"/>
</dbReference>
<keyword evidence="6" id="KW-1185">Reference proteome</keyword>
<evidence type="ECO:0000256" key="2">
    <source>
        <dbReference type="ARBA" id="ARBA00023125"/>
    </source>
</evidence>
<sequence length="305" mass="34177">MSADTRKKLADIIERMGYQPSNIARSLRSTHSKTIAVIMADIFNPYSMDVLRGIEECCSEKGYTIFICDAKDSEEKERNIIEEMTAKGVDGFIINTTGGNDNYIKGIALEYPVVLVGRKITNSKIDTVSVDNAQGIRLAVEHLRALECGQILFLSSAPGNISPRKERINEFNNIARQEDFTPLKMQYLPVSVSDRQQINNIIMELTRSDVEKKAVITGNGQISLSVMHAVKKLQLSVPEDFFMVGFDDTDWAEILRKPLTVVAQPTYDVGYCAARKLISQLNKDNNGQENNQTILPLELIRRETA</sequence>
<dbReference type="Proteomes" id="UP000030351">
    <property type="component" value="Unassembled WGS sequence"/>
</dbReference>
<evidence type="ECO:0000259" key="4">
    <source>
        <dbReference type="PROSITE" id="PS50932"/>
    </source>
</evidence>
<evidence type="ECO:0000256" key="3">
    <source>
        <dbReference type="ARBA" id="ARBA00023163"/>
    </source>
</evidence>
<dbReference type="PANTHER" id="PTHR30146">
    <property type="entry name" value="LACI-RELATED TRANSCRIPTIONAL REPRESSOR"/>
    <property type="match status" value="1"/>
</dbReference>
<protein>
    <recommendedName>
        <fullName evidence="4">HTH lacI-type domain-containing protein</fullName>
    </recommendedName>
</protein>
<keyword evidence="2" id="KW-0238">DNA-binding</keyword>
<gene>
    <name evidence="5" type="ORF">NG99_14970</name>
</gene>
<reference evidence="5 6" key="1">
    <citation type="submission" date="2014-10" db="EMBL/GenBank/DDBJ databases">
        <title>Genome sequence of Erwinia typographi M043b.</title>
        <authorList>
            <person name="Chan K.-G."/>
            <person name="Tan W.-S."/>
        </authorList>
    </citation>
    <scope>NUCLEOTIDE SEQUENCE [LARGE SCALE GENOMIC DNA]</scope>
    <source>
        <strain evidence="5 6">M043b</strain>
    </source>
</reference>